<gene>
    <name evidence="1" type="ORF">CP49_11955</name>
</gene>
<name>A0A0R3KUZ9_9BRAD</name>
<keyword evidence="2" id="KW-1185">Reference proteome</keyword>
<evidence type="ECO:0000313" key="2">
    <source>
        <dbReference type="Proteomes" id="UP000051913"/>
    </source>
</evidence>
<dbReference type="EMBL" id="LLXX01000173">
    <property type="protein sequence ID" value="KRQ99303.1"/>
    <property type="molecule type" value="Genomic_DNA"/>
</dbReference>
<dbReference type="RefSeq" id="WP_057853955.1">
    <property type="nucleotide sequence ID" value="NZ_LLXX01000173.1"/>
</dbReference>
<protein>
    <submittedName>
        <fullName evidence="1">Uncharacterized protein</fullName>
    </submittedName>
</protein>
<evidence type="ECO:0000313" key="1">
    <source>
        <dbReference type="EMBL" id="KRQ99303.1"/>
    </source>
</evidence>
<dbReference type="AlphaFoldDB" id="A0A0R3KUZ9"/>
<accession>A0A0R3KUZ9</accession>
<organism evidence="1 2">
    <name type="scientific">Bradyrhizobium valentinum</name>
    <dbReference type="NCBI Taxonomy" id="1518501"/>
    <lineage>
        <taxon>Bacteria</taxon>
        <taxon>Pseudomonadati</taxon>
        <taxon>Pseudomonadota</taxon>
        <taxon>Alphaproteobacteria</taxon>
        <taxon>Hyphomicrobiales</taxon>
        <taxon>Nitrobacteraceae</taxon>
        <taxon>Bradyrhizobium</taxon>
    </lineage>
</organism>
<reference evidence="1 2" key="1">
    <citation type="submission" date="2014-03" db="EMBL/GenBank/DDBJ databases">
        <title>Bradyrhizobium valentinum sp. nov., isolated from effective nodules of Lupinus mariae-josephae, a lupine endemic of basic-lime soils in Eastern Spain.</title>
        <authorList>
            <person name="Duran D."/>
            <person name="Rey L."/>
            <person name="Navarro A."/>
            <person name="Busquets A."/>
            <person name="Imperial J."/>
            <person name="Ruiz-Argueso T."/>
        </authorList>
    </citation>
    <scope>NUCLEOTIDE SEQUENCE [LARGE SCALE GENOMIC DNA]</scope>
    <source>
        <strain evidence="1 2">LmjM3</strain>
    </source>
</reference>
<comment type="caution">
    <text evidence="1">The sequence shown here is derived from an EMBL/GenBank/DDBJ whole genome shotgun (WGS) entry which is preliminary data.</text>
</comment>
<sequence>MTDLTRRRDPNRTEETWLIYCGDVYGGKIGLAVGNPGATERWNWHCGFYPGSNPGEQTYGSEDSFDEARAAFERAWAAFLSRRSPADFQAWRDQQEWTARKYAMWERGEKLPSQRPNSIMRCPCGERFDSHRLEHTRIHIPHITEHQREIRR</sequence>
<dbReference type="Proteomes" id="UP000051913">
    <property type="component" value="Unassembled WGS sequence"/>
</dbReference>
<proteinExistence type="predicted"/>